<dbReference type="Pfam" id="PF00067">
    <property type="entry name" value="p450"/>
    <property type="match status" value="1"/>
</dbReference>
<dbReference type="AlphaFoldDB" id="B9T7E4"/>
<dbReference type="GO" id="GO:0005506">
    <property type="term" value="F:iron ion binding"/>
    <property type="evidence" value="ECO:0007669"/>
    <property type="project" value="InterPro"/>
</dbReference>
<dbReference type="Proteomes" id="UP000008311">
    <property type="component" value="Unassembled WGS sequence"/>
</dbReference>
<dbReference type="InterPro" id="IPR001128">
    <property type="entry name" value="Cyt_P450"/>
</dbReference>
<dbReference type="PANTHER" id="PTHR24299">
    <property type="entry name" value="CYTOCHROME P450 FAMILY 1"/>
    <property type="match status" value="1"/>
</dbReference>
<dbReference type="GO" id="GO:0016712">
    <property type="term" value="F:oxidoreductase activity, acting on paired donors, with incorporation or reduction of molecular oxygen, reduced flavin or flavoprotein as one donor, and incorporation of one atom of oxygen"/>
    <property type="evidence" value="ECO:0000318"/>
    <property type="project" value="GO_Central"/>
</dbReference>
<keyword evidence="1" id="KW-0812">Transmembrane</keyword>
<dbReference type="eggNOG" id="KOG0156">
    <property type="taxonomic scope" value="Eukaryota"/>
</dbReference>
<name>B9T7E4_RICCO</name>
<proteinExistence type="predicted"/>
<dbReference type="SUPFAM" id="SSF48264">
    <property type="entry name" value="Cytochrome P450"/>
    <property type="match status" value="1"/>
</dbReference>
<feature type="transmembrane region" description="Helical" evidence="1">
    <location>
        <begin position="20"/>
        <end position="39"/>
    </location>
</feature>
<gene>
    <name evidence="2" type="ORF">RCOM_0247350</name>
</gene>
<dbReference type="InParanoid" id="B9T7E4"/>
<sequence length="338" mass="38703">MAMNIKDTAFAIGTASSATINTLKTLLITFLISISAIRIHKRRAAQKKNSRNPPLPPGPAPWPLVGNLPEMMLYRPTFRWIHQLMQEMNTEICLIRLGRTNIVPVSCPILARELLKKNDAIFSSRPMIFSAKCMSGEYSTTIVVPNNDQWKKMRKILTSEIVSPARHKWLLDKRTEEANNLVFYLHNQYESNKNVNLRIATRHYCGNVIRKMIFSKRFFGKGMPDGGPGLEEIEHVDAIFAALKYLYGFCVSDFMPLLQGFDLDGQENFVLAANKTIRDYQNPLIDERIRQWKSGERKEMEDLLDVFITLADSDGKPLLTAHEIKNQIAVRTNFLIIY</sequence>
<reference evidence="3" key="1">
    <citation type="journal article" date="2010" name="Nat. Biotechnol.">
        <title>Draft genome sequence of the oilseed species Ricinus communis.</title>
        <authorList>
            <person name="Chan A.P."/>
            <person name="Crabtree J."/>
            <person name="Zhao Q."/>
            <person name="Lorenzi H."/>
            <person name="Orvis J."/>
            <person name="Puiu D."/>
            <person name="Melake-Berhan A."/>
            <person name="Jones K.M."/>
            <person name="Redman J."/>
            <person name="Chen G."/>
            <person name="Cahoon E.B."/>
            <person name="Gedil M."/>
            <person name="Stanke M."/>
            <person name="Haas B.J."/>
            <person name="Wortman J.R."/>
            <person name="Fraser-Liggett C.M."/>
            <person name="Ravel J."/>
            <person name="Rabinowicz P.D."/>
        </authorList>
    </citation>
    <scope>NUCLEOTIDE SEQUENCE [LARGE SCALE GENOMIC DNA]</scope>
    <source>
        <strain evidence="3">cv. Hale</strain>
    </source>
</reference>
<dbReference type="GO" id="GO:0020037">
    <property type="term" value="F:heme binding"/>
    <property type="evidence" value="ECO:0007669"/>
    <property type="project" value="InterPro"/>
</dbReference>
<dbReference type="InterPro" id="IPR036396">
    <property type="entry name" value="Cyt_P450_sf"/>
</dbReference>
<protein>
    <submittedName>
        <fullName evidence="2">Cytochrome P450, putative</fullName>
        <ecNumber evidence="2">1.14.13.41</ecNumber>
    </submittedName>
</protein>
<dbReference type="PANTHER" id="PTHR24299:SF52">
    <property type="entry name" value="CYTOCHROME P450"/>
    <property type="match status" value="1"/>
</dbReference>
<keyword evidence="1" id="KW-0472">Membrane</keyword>
<keyword evidence="2" id="KW-0560">Oxidoreductase</keyword>
<organism evidence="2 3">
    <name type="scientific">Ricinus communis</name>
    <name type="common">Castor bean</name>
    <dbReference type="NCBI Taxonomy" id="3988"/>
    <lineage>
        <taxon>Eukaryota</taxon>
        <taxon>Viridiplantae</taxon>
        <taxon>Streptophyta</taxon>
        <taxon>Embryophyta</taxon>
        <taxon>Tracheophyta</taxon>
        <taxon>Spermatophyta</taxon>
        <taxon>Magnoliopsida</taxon>
        <taxon>eudicotyledons</taxon>
        <taxon>Gunneridae</taxon>
        <taxon>Pentapetalae</taxon>
        <taxon>rosids</taxon>
        <taxon>fabids</taxon>
        <taxon>Malpighiales</taxon>
        <taxon>Euphorbiaceae</taxon>
        <taxon>Acalyphoideae</taxon>
        <taxon>Acalypheae</taxon>
        <taxon>Ricinus</taxon>
    </lineage>
</organism>
<keyword evidence="3" id="KW-1185">Reference proteome</keyword>
<evidence type="ECO:0000256" key="1">
    <source>
        <dbReference type="SAM" id="Phobius"/>
    </source>
</evidence>
<keyword evidence="1" id="KW-1133">Transmembrane helix</keyword>
<evidence type="ECO:0000313" key="2">
    <source>
        <dbReference type="EMBL" id="EEF28220.1"/>
    </source>
</evidence>
<dbReference type="EMBL" id="EQ974743">
    <property type="protein sequence ID" value="EEF28220.1"/>
    <property type="molecule type" value="Genomic_DNA"/>
</dbReference>
<dbReference type="EC" id="1.14.13.41" evidence="2"/>
<accession>B9T7E4</accession>
<evidence type="ECO:0000313" key="3">
    <source>
        <dbReference type="Proteomes" id="UP000008311"/>
    </source>
</evidence>
<dbReference type="Gene3D" id="1.10.630.10">
    <property type="entry name" value="Cytochrome P450"/>
    <property type="match status" value="1"/>
</dbReference>